<sequence length="199" mass="23468">MSYYNEDQLKKYFEKAIQRESTKRVEALKKEIDYAYQKEMAKVISDLDMKKKLELNKLMRDVHAEYQDRLNQIGAGYDEMLIKERSVMINHIFDKVYKKLHKYVATEDYVKHMSKQLESVQSFIGMATIDVMISTKDESLKQAFSKVKGIRLVQTDEVEIGGFIAVSNEKNIRIDETLDAKLANQRDWFYQNAKLFIKQ</sequence>
<dbReference type="RefSeq" id="WP_263608565.1">
    <property type="nucleotide sequence ID" value="NZ_JAOVQM010000004.1"/>
</dbReference>
<keyword evidence="2" id="KW-1185">Reference proteome</keyword>
<organism evidence="1 2">
    <name type="scientific">Paracholeplasma manati</name>
    <dbReference type="NCBI Taxonomy" id="591373"/>
    <lineage>
        <taxon>Bacteria</taxon>
        <taxon>Bacillati</taxon>
        <taxon>Mycoplasmatota</taxon>
        <taxon>Mollicutes</taxon>
        <taxon>Acholeplasmatales</taxon>
        <taxon>Acholeplasmataceae</taxon>
        <taxon>Paracholeplasma</taxon>
    </lineage>
</organism>
<protein>
    <recommendedName>
        <fullName evidence="3">V-type ATP synthase subunit E</fullName>
    </recommendedName>
</protein>
<evidence type="ECO:0000313" key="1">
    <source>
        <dbReference type="EMBL" id="MCV2232378.1"/>
    </source>
</evidence>
<reference evidence="1" key="1">
    <citation type="submission" date="2022-09" db="EMBL/GenBank/DDBJ databases">
        <title>Novel Mycoplasma species identified in domestic and wild animals.</title>
        <authorList>
            <person name="Volokhov D.V."/>
            <person name="Furtak V.A."/>
            <person name="Zagorodnyaya T.A."/>
        </authorList>
    </citation>
    <scope>NUCLEOTIDE SEQUENCE</scope>
    <source>
        <strain evidence="1">Oakley</strain>
    </source>
</reference>
<dbReference type="SUPFAM" id="SSF160527">
    <property type="entry name" value="V-type ATPase subunit E-like"/>
    <property type="match status" value="1"/>
</dbReference>
<gene>
    <name evidence="1" type="ORF">N7548_06020</name>
</gene>
<dbReference type="Gene3D" id="3.30.2320.30">
    <property type="entry name" value="ATP synthase, E subunit, C-terminal"/>
    <property type="match status" value="1"/>
</dbReference>
<evidence type="ECO:0000313" key="2">
    <source>
        <dbReference type="Proteomes" id="UP001177160"/>
    </source>
</evidence>
<evidence type="ECO:0008006" key="3">
    <source>
        <dbReference type="Google" id="ProtNLM"/>
    </source>
</evidence>
<dbReference type="Proteomes" id="UP001177160">
    <property type="component" value="Unassembled WGS sequence"/>
</dbReference>
<proteinExistence type="predicted"/>
<comment type="caution">
    <text evidence="1">The sequence shown here is derived from an EMBL/GenBank/DDBJ whole genome shotgun (WGS) entry which is preliminary data.</text>
</comment>
<dbReference type="InterPro" id="IPR038495">
    <property type="entry name" value="ATPase_E_C"/>
</dbReference>
<accession>A0ABT2Y7B6</accession>
<name>A0ABT2Y7B6_9MOLU</name>
<dbReference type="EMBL" id="JAOVQM010000004">
    <property type="protein sequence ID" value="MCV2232378.1"/>
    <property type="molecule type" value="Genomic_DNA"/>
</dbReference>